<sequence length="155" mass="18557">MRRRGRPKDNVYWGAFILKWFELLQTSNFTGTDYKVLFFLCSKMDPRTNNIYIKQIQIAQELHLDKGNVSKAIKKLRDEQFIAKIQNGFMLNPNLFYVGKARREDREDIREQFDSLVEHPRFFMDEDEGQLIDITDSPNTRRVRNIKDLKDMTDF</sequence>
<keyword evidence="3" id="KW-1185">Reference proteome</keyword>
<name>A0A3M8GYP2_9BACI</name>
<gene>
    <name evidence="2" type="ORF">EC501_18185</name>
</gene>
<evidence type="ECO:0000313" key="2">
    <source>
        <dbReference type="EMBL" id="RNC95375.1"/>
    </source>
</evidence>
<dbReference type="InterPro" id="IPR036390">
    <property type="entry name" value="WH_DNA-bd_sf"/>
</dbReference>
<feature type="domain" description="Plasmid replication protein RepL" evidence="1">
    <location>
        <begin position="32"/>
        <end position="119"/>
    </location>
</feature>
<dbReference type="InterPro" id="IPR036388">
    <property type="entry name" value="WH-like_DNA-bd_sf"/>
</dbReference>
<dbReference type="Gene3D" id="1.10.10.10">
    <property type="entry name" value="Winged helix-like DNA-binding domain superfamily/Winged helix DNA-binding domain"/>
    <property type="match status" value="1"/>
</dbReference>
<dbReference type="Pfam" id="PF05732">
    <property type="entry name" value="RepL"/>
    <property type="match status" value="1"/>
</dbReference>
<reference evidence="2 3" key="1">
    <citation type="journal article" date="2014" name="Int. J. Syst. Evol. Microbiol.">
        <title>Lysinibacillus halotolerans sp. nov., isolated from saline-alkaline soil.</title>
        <authorList>
            <person name="Kong D."/>
            <person name="Wang Y."/>
            <person name="Zhao B."/>
            <person name="Li Y."/>
            <person name="Song J."/>
            <person name="Zhai Y."/>
            <person name="Zhang C."/>
            <person name="Wang H."/>
            <person name="Chen X."/>
            <person name="Zhao B."/>
            <person name="Ruan Z."/>
        </authorList>
    </citation>
    <scope>NUCLEOTIDE SEQUENCE [LARGE SCALE GENOMIC DNA]</scope>
    <source>
        <strain evidence="2 3">MCCC 1A12703</strain>
    </source>
</reference>
<dbReference type="EMBL" id="RHLQ01000094">
    <property type="protein sequence ID" value="RNC95375.1"/>
    <property type="molecule type" value="Genomic_DNA"/>
</dbReference>
<protein>
    <submittedName>
        <fullName evidence="2">MarR family transcriptional regulator</fullName>
    </submittedName>
</protein>
<evidence type="ECO:0000259" key="1">
    <source>
        <dbReference type="Pfam" id="PF05732"/>
    </source>
</evidence>
<accession>A0A3M8GYP2</accession>
<organism evidence="2 3">
    <name type="scientific">Lysinibacillus halotolerans</name>
    <dbReference type="NCBI Taxonomy" id="1368476"/>
    <lineage>
        <taxon>Bacteria</taxon>
        <taxon>Bacillati</taxon>
        <taxon>Bacillota</taxon>
        <taxon>Bacilli</taxon>
        <taxon>Bacillales</taxon>
        <taxon>Bacillaceae</taxon>
        <taxon>Lysinibacillus</taxon>
    </lineage>
</organism>
<dbReference type="InterPro" id="IPR008813">
    <property type="entry name" value="Plasmid_replication_RepL"/>
</dbReference>
<dbReference type="SUPFAM" id="SSF46785">
    <property type="entry name" value="Winged helix' DNA-binding domain"/>
    <property type="match status" value="1"/>
</dbReference>
<dbReference type="GO" id="GO:0006276">
    <property type="term" value="P:plasmid maintenance"/>
    <property type="evidence" value="ECO:0007669"/>
    <property type="project" value="InterPro"/>
</dbReference>
<dbReference type="Proteomes" id="UP000279909">
    <property type="component" value="Unassembled WGS sequence"/>
</dbReference>
<dbReference type="GO" id="GO:0006260">
    <property type="term" value="P:DNA replication"/>
    <property type="evidence" value="ECO:0007669"/>
    <property type="project" value="InterPro"/>
</dbReference>
<evidence type="ECO:0000313" key="3">
    <source>
        <dbReference type="Proteomes" id="UP000279909"/>
    </source>
</evidence>
<proteinExistence type="predicted"/>
<dbReference type="AlphaFoldDB" id="A0A3M8GYP2"/>
<dbReference type="OrthoDB" id="2942544at2"/>
<comment type="caution">
    <text evidence="2">The sequence shown here is derived from an EMBL/GenBank/DDBJ whole genome shotgun (WGS) entry which is preliminary data.</text>
</comment>
<dbReference type="RefSeq" id="WP_122973746.1">
    <property type="nucleotide sequence ID" value="NZ_RHLQ01000094.1"/>
</dbReference>